<evidence type="ECO:0000313" key="3">
    <source>
        <dbReference type="Proteomes" id="UP000306102"/>
    </source>
</evidence>
<comment type="caution">
    <text evidence="2">The sequence shown here is derived from an EMBL/GenBank/DDBJ whole genome shotgun (WGS) entry which is preliminary data.</text>
</comment>
<sequence>MAETNTTTTRTPPLHSSQRNFFGQINVAIVGMSYFFAQQEEQSTSSASYHSILAFIVPVLLNFMQIKYQKMEISPFETHPKSMGVAIPSLLLYCFVHDAELRSSSSQTYARRGKVVFGWLGLVSMASIFLADSLGSLRYSLYILFSAGEFLRHGLQMLWNWLHHQTVMERVPLMLPSRLRAQAFPYTRAIPRPHV</sequence>
<evidence type="ECO:0000313" key="2">
    <source>
        <dbReference type="EMBL" id="THG08473.1"/>
    </source>
</evidence>
<feature type="transmembrane region" description="Helical" evidence="1">
    <location>
        <begin position="49"/>
        <end position="66"/>
    </location>
</feature>
<reference evidence="2 3" key="1">
    <citation type="journal article" date="2018" name="Proc. Natl. Acad. Sci. U.S.A.">
        <title>Draft genome sequence of Camellia sinensis var. sinensis provides insights into the evolution of the tea genome and tea quality.</title>
        <authorList>
            <person name="Wei C."/>
            <person name="Yang H."/>
            <person name="Wang S."/>
            <person name="Zhao J."/>
            <person name="Liu C."/>
            <person name="Gao L."/>
            <person name="Xia E."/>
            <person name="Lu Y."/>
            <person name="Tai Y."/>
            <person name="She G."/>
            <person name="Sun J."/>
            <person name="Cao H."/>
            <person name="Tong W."/>
            <person name="Gao Q."/>
            <person name="Li Y."/>
            <person name="Deng W."/>
            <person name="Jiang X."/>
            <person name="Wang W."/>
            <person name="Chen Q."/>
            <person name="Zhang S."/>
            <person name="Li H."/>
            <person name="Wu J."/>
            <person name="Wang P."/>
            <person name="Li P."/>
            <person name="Shi C."/>
            <person name="Zheng F."/>
            <person name="Jian J."/>
            <person name="Huang B."/>
            <person name="Shan D."/>
            <person name="Shi M."/>
            <person name="Fang C."/>
            <person name="Yue Y."/>
            <person name="Li F."/>
            <person name="Li D."/>
            <person name="Wei S."/>
            <person name="Han B."/>
            <person name="Jiang C."/>
            <person name="Yin Y."/>
            <person name="Xia T."/>
            <person name="Zhang Z."/>
            <person name="Bennetzen J.L."/>
            <person name="Zhao S."/>
            <person name="Wan X."/>
        </authorList>
    </citation>
    <scope>NUCLEOTIDE SEQUENCE [LARGE SCALE GENOMIC DNA]</scope>
    <source>
        <strain evidence="3">cv. Shuchazao</strain>
        <tissue evidence="2">Leaf</tissue>
    </source>
</reference>
<keyword evidence="3" id="KW-1185">Reference proteome</keyword>
<dbReference type="AlphaFoldDB" id="A0A4S4DYH1"/>
<dbReference type="PANTHER" id="PTHR34115">
    <property type="entry name" value="PROTEIN, PUTATIVE-RELATED"/>
    <property type="match status" value="1"/>
</dbReference>
<evidence type="ECO:0000256" key="1">
    <source>
        <dbReference type="SAM" id="Phobius"/>
    </source>
</evidence>
<dbReference type="InterPro" id="IPR053258">
    <property type="entry name" value="Ca-permeable_cation_channel"/>
</dbReference>
<dbReference type="Proteomes" id="UP000306102">
    <property type="component" value="Unassembled WGS sequence"/>
</dbReference>
<feature type="transmembrane region" description="Helical" evidence="1">
    <location>
        <begin position="116"/>
        <end position="135"/>
    </location>
</feature>
<dbReference type="EMBL" id="SDRB02009280">
    <property type="protein sequence ID" value="THG08473.1"/>
    <property type="molecule type" value="Genomic_DNA"/>
</dbReference>
<accession>A0A4S4DYH1</accession>
<keyword evidence="1" id="KW-0812">Transmembrane</keyword>
<organism evidence="2 3">
    <name type="scientific">Camellia sinensis var. sinensis</name>
    <name type="common">China tea</name>
    <dbReference type="NCBI Taxonomy" id="542762"/>
    <lineage>
        <taxon>Eukaryota</taxon>
        <taxon>Viridiplantae</taxon>
        <taxon>Streptophyta</taxon>
        <taxon>Embryophyta</taxon>
        <taxon>Tracheophyta</taxon>
        <taxon>Spermatophyta</taxon>
        <taxon>Magnoliopsida</taxon>
        <taxon>eudicotyledons</taxon>
        <taxon>Gunneridae</taxon>
        <taxon>Pentapetalae</taxon>
        <taxon>asterids</taxon>
        <taxon>Ericales</taxon>
        <taxon>Theaceae</taxon>
        <taxon>Camellia</taxon>
    </lineage>
</organism>
<dbReference type="PANTHER" id="PTHR34115:SF5">
    <property type="entry name" value="PROTEIN, PUTATIVE-RELATED"/>
    <property type="match status" value="1"/>
</dbReference>
<feature type="transmembrane region" description="Helical" evidence="1">
    <location>
        <begin position="20"/>
        <end position="37"/>
    </location>
</feature>
<keyword evidence="1" id="KW-0472">Membrane</keyword>
<name>A0A4S4DYH1_CAMSN</name>
<gene>
    <name evidence="2" type="ORF">TEA_020860</name>
</gene>
<protein>
    <submittedName>
        <fullName evidence="2">Uncharacterized protein</fullName>
    </submittedName>
</protein>
<proteinExistence type="predicted"/>
<keyword evidence="1" id="KW-1133">Transmembrane helix</keyword>